<accession>A0AAP4BT61</accession>
<keyword evidence="1" id="KW-0812">Transmembrane</keyword>
<evidence type="ECO:0000313" key="2">
    <source>
        <dbReference type="EMBL" id="MDK4325935.1"/>
    </source>
</evidence>
<comment type="caution">
    <text evidence="2">The sequence shown here is derived from an EMBL/GenBank/DDBJ whole genome shotgun (WGS) entry which is preliminary data.</text>
</comment>
<protein>
    <submittedName>
        <fullName evidence="2">Uncharacterized protein</fullName>
    </submittedName>
</protein>
<dbReference type="Proteomes" id="UP001226160">
    <property type="component" value="Unassembled WGS sequence"/>
</dbReference>
<keyword evidence="1" id="KW-0472">Membrane</keyword>
<evidence type="ECO:0000313" key="3">
    <source>
        <dbReference type="Proteomes" id="UP001226160"/>
    </source>
</evidence>
<reference evidence="2" key="1">
    <citation type="submission" date="2023-05" db="EMBL/GenBank/DDBJ databases">
        <title>Metabolic capabilities are highly conserved among human nasal-associated Corynebacterium species in pangenomic analyses.</title>
        <authorList>
            <person name="Tran T.H."/>
            <person name="Roberts A.Q."/>
            <person name="Escapa I.F."/>
            <person name="Gao W."/>
            <person name="Conlan S."/>
            <person name="Kong H."/>
            <person name="Segre J.A."/>
            <person name="Kelly M.S."/>
            <person name="Lemon K.P."/>
        </authorList>
    </citation>
    <scope>NUCLEOTIDE SEQUENCE</scope>
    <source>
        <strain evidence="2">KPL2654</strain>
    </source>
</reference>
<sequence>MRYTSWDRNDRNTPVLLEEDGPNRLGVFSDELARLDGANWQLQVEQSRGIEAVDAETSQPKLSVDGNLARAQRVLARVGEREFTLINESGKNWIIDDENGAKVAQFSGTNRGVRRAILEFDGEQSLSRDEIIALSFTARMILESRLSSSAVGIIATLLLCTIVAILAFLF</sequence>
<keyword evidence="1" id="KW-1133">Transmembrane helix</keyword>
<evidence type="ECO:0000256" key="1">
    <source>
        <dbReference type="SAM" id="Phobius"/>
    </source>
</evidence>
<name>A0AAP4BT61_9CORY</name>
<organism evidence="2 3">
    <name type="scientific">Corynebacterium propinquum</name>
    <dbReference type="NCBI Taxonomy" id="43769"/>
    <lineage>
        <taxon>Bacteria</taxon>
        <taxon>Bacillati</taxon>
        <taxon>Actinomycetota</taxon>
        <taxon>Actinomycetes</taxon>
        <taxon>Mycobacteriales</taxon>
        <taxon>Corynebacteriaceae</taxon>
        <taxon>Corynebacterium</taxon>
    </lineage>
</organism>
<proteinExistence type="predicted"/>
<dbReference type="AlphaFoldDB" id="A0AAP4BT61"/>
<dbReference type="RefSeq" id="WP_201810426.1">
    <property type="nucleotide sequence ID" value="NZ_CP068160.1"/>
</dbReference>
<gene>
    <name evidence="2" type="ORF">QPX54_05305</name>
</gene>
<dbReference type="EMBL" id="JASNVP010000004">
    <property type="protein sequence ID" value="MDK4325935.1"/>
    <property type="molecule type" value="Genomic_DNA"/>
</dbReference>
<feature type="transmembrane region" description="Helical" evidence="1">
    <location>
        <begin position="149"/>
        <end position="169"/>
    </location>
</feature>